<evidence type="ECO:0000256" key="13">
    <source>
        <dbReference type="ARBA" id="ARBA00023150"/>
    </source>
</evidence>
<dbReference type="Pfam" id="PF04055">
    <property type="entry name" value="Radical_SAM"/>
    <property type="match status" value="1"/>
</dbReference>
<keyword evidence="9" id="KW-0547">Nucleotide-binding</keyword>
<dbReference type="SMART" id="SM00729">
    <property type="entry name" value="Elp3"/>
    <property type="match status" value="1"/>
</dbReference>
<dbReference type="InterPro" id="IPR013483">
    <property type="entry name" value="MoaA"/>
</dbReference>
<evidence type="ECO:0000256" key="11">
    <source>
        <dbReference type="ARBA" id="ARBA00023014"/>
    </source>
</evidence>
<dbReference type="InterPro" id="IPR006638">
    <property type="entry name" value="Elp3/MiaA/NifB-like_rSAM"/>
</dbReference>
<keyword evidence="6" id="KW-0004">4Fe-4S</keyword>
<evidence type="ECO:0000313" key="18">
    <source>
        <dbReference type="EMBL" id="CAH2047597.1"/>
    </source>
</evidence>
<dbReference type="Proteomes" id="UP000837857">
    <property type="component" value="Chromosome 17"/>
</dbReference>
<dbReference type="PANTHER" id="PTHR22960">
    <property type="entry name" value="MOLYBDOPTERIN COFACTOR SYNTHESIS PROTEIN A"/>
    <property type="match status" value="1"/>
</dbReference>
<dbReference type="Pfam" id="PF06463">
    <property type="entry name" value="Mob_synth_C"/>
    <property type="match status" value="1"/>
</dbReference>
<dbReference type="Pfam" id="PF01967">
    <property type="entry name" value="MoaC"/>
    <property type="match status" value="1"/>
</dbReference>
<dbReference type="EMBL" id="OW152829">
    <property type="protein sequence ID" value="CAH2047597.1"/>
    <property type="molecule type" value="Genomic_DNA"/>
</dbReference>
<protein>
    <recommendedName>
        <fullName evidence="5">GTP 3',8-cyclase</fullName>
        <ecNumber evidence="5">4.1.99.22</ecNumber>
    </recommendedName>
</protein>
<dbReference type="SFLD" id="SFLDG01386">
    <property type="entry name" value="main_SPASM_domain-containing"/>
    <property type="match status" value="1"/>
</dbReference>
<dbReference type="PROSITE" id="PS01305">
    <property type="entry name" value="MOAA_NIFB_PQQE"/>
    <property type="match status" value="1"/>
</dbReference>
<dbReference type="HAMAP" id="MF_01225_B">
    <property type="entry name" value="MoaA_B"/>
    <property type="match status" value="1"/>
</dbReference>
<evidence type="ECO:0000256" key="9">
    <source>
        <dbReference type="ARBA" id="ARBA00022741"/>
    </source>
</evidence>
<evidence type="ECO:0000259" key="17">
    <source>
        <dbReference type="PROSITE" id="PS51918"/>
    </source>
</evidence>
<keyword evidence="11" id="KW-0411">Iron-sulfur</keyword>
<dbReference type="EC" id="4.1.99.22" evidence="5"/>
<comment type="cofactor">
    <cofactor evidence="1">
        <name>[4Fe-4S] cluster</name>
        <dbReference type="ChEBI" id="CHEBI:49883"/>
    </cofactor>
</comment>
<evidence type="ECO:0000256" key="8">
    <source>
        <dbReference type="ARBA" id="ARBA00022723"/>
    </source>
</evidence>
<evidence type="ECO:0000256" key="2">
    <source>
        <dbReference type="ARBA" id="ARBA00005046"/>
    </source>
</evidence>
<evidence type="ECO:0000256" key="5">
    <source>
        <dbReference type="ARBA" id="ARBA00012167"/>
    </source>
</evidence>
<dbReference type="CDD" id="cd21117">
    <property type="entry name" value="Twitch_MoaA"/>
    <property type="match status" value="1"/>
</dbReference>
<keyword evidence="8" id="KW-0479">Metal-binding</keyword>
<reference evidence="18" key="1">
    <citation type="submission" date="2022-03" db="EMBL/GenBank/DDBJ databases">
        <authorList>
            <person name="Martin H S."/>
        </authorList>
    </citation>
    <scope>NUCLEOTIDE SEQUENCE</scope>
</reference>
<dbReference type="InterPro" id="IPR007197">
    <property type="entry name" value="rSAM"/>
</dbReference>
<keyword evidence="10" id="KW-0408">Iron</keyword>
<dbReference type="SFLD" id="SFLDS00029">
    <property type="entry name" value="Radical_SAM"/>
    <property type="match status" value="1"/>
</dbReference>
<dbReference type="SUPFAM" id="SSF55040">
    <property type="entry name" value="Molybdenum cofactor biosynthesis protein C, MoaC"/>
    <property type="match status" value="1"/>
</dbReference>
<dbReference type="InterPro" id="IPR000385">
    <property type="entry name" value="MoaA_NifB_PqqE_Fe-S-bd_CS"/>
</dbReference>
<dbReference type="InterPro" id="IPR013785">
    <property type="entry name" value="Aldolase_TIM"/>
</dbReference>
<dbReference type="NCBIfam" id="TIGR00581">
    <property type="entry name" value="moaC"/>
    <property type="match status" value="1"/>
</dbReference>
<dbReference type="InterPro" id="IPR010505">
    <property type="entry name" value="MoaA_twitch"/>
</dbReference>
<dbReference type="Gene3D" id="3.20.20.70">
    <property type="entry name" value="Aldolase class I"/>
    <property type="match status" value="1"/>
</dbReference>
<evidence type="ECO:0000256" key="16">
    <source>
        <dbReference type="SAM" id="MobiDB-lite"/>
    </source>
</evidence>
<organism evidence="18 19">
    <name type="scientific">Iphiclides podalirius</name>
    <name type="common">scarce swallowtail</name>
    <dbReference type="NCBI Taxonomy" id="110791"/>
    <lineage>
        <taxon>Eukaryota</taxon>
        <taxon>Metazoa</taxon>
        <taxon>Ecdysozoa</taxon>
        <taxon>Arthropoda</taxon>
        <taxon>Hexapoda</taxon>
        <taxon>Insecta</taxon>
        <taxon>Pterygota</taxon>
        <taxon>Neoptera</taxon>
        <taxon>Endopterygota</taxon>
        <taxon>Lepidoptera</taxon>
        <taxon>Glossata</taxon>
        <taxon>Ditrysia</taxon>
        <taxon>Papilionoidea</taxon>
        <taxon>Papilionidae</taxon>
        <taxon>Papilioninae</taxon>
        <taxon>Iphiclides</taxon>
    </lineage>
</organism>
<name>A0ABN8I2Z7_9NEOP</name>
<evidence type="ECO:0000256" key="15">
    <source>
        <dbReference type="ARBA" id="ARBA00048697"/>
    </source>
</evidence>
<keyword evidence="19" id="KW-1185">Reference proteome</keyword>
<keyword evidence="12" id="KW-0342">GTP-binding</keyword>
<dbReference type="SFLD" id="SFLDG01383">
    <property type="entry name" value="cyclic_pyranopterin_phosphate"/>
    <property type="match status" value="1"/>
</dbReference>
<dbReference type="PANTHER" id="PTHR22960:SF0">
    <property type="entry name" value="MOLYBDENUM COFACTOR BIOSYNTHESIS PROTEIN 1"/>
    <property type="match status" value="1"/>
</dbReference>
<dbReference type="InterPro" id="IPR002820">
    <property type="entry name" value="Mopterin_CF_biosynth-C_dom"/>
</dbReference>
<accession>A0ABN8I2Z7</accession>
<dbReference type="NCBIfam" id="TIGR02666">
    <property type="entry name" value="moaA"/>
    <property type="match status" value="1"/>
</dbReference>
<feature type="compositionally biased region" description="Basic and acidic residues" evidence="16">
    <location>
        <begin position="699"/>
        <end position="715"/>
    </location>
</feature>
<evidence type="ECO:0000256" key="7">
    <source>
        <dbReference type="ARBA" id="ARBA00022691"/>
    </source>
</evidence>
<dbReference type="Gene3D" id="3.30.70.640">
    <property type="entry name" value="Molybdopterin cofactor biosynthesis C (MoaC) domain"/>
    <property type="match status" value="1"/>
</dbReference>
<proteinExistence type="inferred from homology"/>
<comment type="similarity">
    <text evidence="4">In the N-terminal section; belongs to the radical SAM superfamily. MoaA family.</text>
</comment>
<comment type="catalytic activity">
    <reaction evidence="15">
        <text>GTP + AH2 + S-adenosyl-L-methionine = (8S)-3',8-cyclo-7,8-dihydroguanosine 5'-triphosphate + 5'-deoxyadenosine + L-methionine + A + H(+)</text>
        <dbReference type="Rhea" id="RHEA:49576"/>
        <dbReference type="ChEBI" id="CHEBI:13193"/>
        <dbReference type="ChEBI" id="CHEBI:15378"/>
        <dbReference type="ChEBI" id="CHEBI:17319"/>
        <dbReference type="ChEBI" id="CHEBI:17499"/>
        <dbReference type="ChEBI" id="CHEBI:37565"/>
        <dbReference type="ChEBI" id="CHEBI:57844"/>
        <dbReference type="ChEBI" id="CHEBI:59789"/>
        <dbReference type="ChEBI" id="CHEBI:131766"/>
        <dbReference type="EC" id="4.1.99.22"/>
    </reaction>
</comment>
<dbReference type="InterPro" id="IPR058240">
    <property type="entry name" value="rSAM_sf"/>
</dbReference>
<evidence type="ECO:0000313" key="19">
    <source>
        <dbReference type="Proteomes" id="UP000837857"/>
    </source>
</evidence>
<dbReference type="SFLD" id="SFLDG01067">
    <property type="entry name" value="SPASM/twitch_domain_containing"/>
    <property type="match status" value="1"/>
</dbReference>
<dbReference type="SUPFAM" id="SSF102114">
    <property type="entry name" value="Radical SAM enzymes"/>
    <property type="match status" value="1"/>
</dbReference>
<evidence type="ECO:0000256" key="4">
    <source>
        <dbReference type="ARBA" id="ARBA00009862"/>
    </source>
</evidence>
<comment type="similarity">
    <text evidence="3">In the C-terminal section; belongs to the MoaC family.</text>
</comment>
<sequence>MYPSVLFILRGTVFKSDTKLRYAKPIFGINSKLYSNAANTTNISVASPATVKSAPLSDLLGRRHDYLRISLTERCNLRCQYCMPAEGVPLTPRSKLLTRDELLRLVNVFAGLGVHKLRLTGGEPTLRSDLAEIIQELSSVQGIRTVSMTTNGLVLTRRLPALQRAGLAAINVSLDSLRAERYEKMARRPGLPKVLAGIDLALQLGYRPVKVNTVLMRGFNDDEICDFVEFTRDREVEVRFIEFMPFSGNRWDDSVMVPHDEALQAVRKRYPRLAPAKLRKCDTAMVWQVEGHLGSVGFISSMTRPFCSTCNRLRLTADGNLKVCLFGSSEVSLAAAIREGAVDSELRTLVRAALRNKKPQHAGYRNSFCYTGTVQASTWGEVLNFPPGVVDVLYRLGSGLVKNSSSSSLGLSVLRLRHGTLRAIERGLTFYRHAESRAHGESANDTDRGLAGGRPFDVERCGTFTARGPRAGVRAAKWGVASAGGASYRTPLPPTGGATPLAHLAFGGGASYLARPDARPLCTGPDGGAPALTHLDANGRARMVDVGGKATSERSAEAECFVRMSARLLRLLRDARLPKGDALTVAQVAGALAAKRTAELIPLCHSLPLEVARVRVRLPRGECAHGGAARVSCEVRATARTGVEMEALTGAALAALALYDMCKSVDRHMTVTDLRVVRKSGGAHDFDSTQTPTAAEPEAAPRLRAHDTSPLKSDETYVPTNLSHF</sequence>
<comment type="pathway">
    <text evidence="2">Cofactor biosynthesis; molybdopterin biosynthesis.</text>
</comment>
<feature type="domain" description="Radical SAM core" evidence="17">
    <location>
        <begin position="59"/>
        <end position="272"/>
    </location>
</feature>
<feature type="region of interest" description="Disordered" evidence="16">
    <location>
        <begin position="682"/>
        <end position="725"/>
    </location>
</feature>
<keyword evidence="14" id="KW-0456">Lyase</keyword>
<evidence type="ECO:0000256" key="3">
    <source>
        <dbReference type="ARBA" id="ARBA00008484"/>
    </source>
</evidence>
<dbReference type="PROSITE" id="PS51918">
    <property type="entry name" value="RADICAL_SAM"/>
    <property type="match status" value="1"/>
</dbReference>
<dbReference type="InterPro" id="IPR050105">
    <property type="entry name" value="MoCo_biosynth_MoaA/MoaC"/>
</dbReference>
<dbReference type="InterPro" id="IPR040064">
    <property type="entry name" value="MoaA-like"/>
</dbReference>
<keyword evidence="7" id="KW-0949">S-adenosyl-L-methionine</keyword>
<keyword evidence="13" id="KW-0501">Molybdenum cofactor biosynthesis</keyword>
<evidence type="ECO:0000256" key="12">
    <source>
        <dbReference type="ARBA" id="ARBA00023134"/>
    </source>
</evidence>
<feature type="non-terminal residue" evidence="18">
    <location>
        <position position="725"/>
    </location>
</feature>
<gene>
    <name evidence="18" type="ORF">IPOD504_LOCUS5849</name>
</gene>
<dbReference type="InterPro" id="IPR036522">
    <property type="entry name" value="MoaC_sf"/>
</dbReference>
<evidence type="ECO:0000256" key="6">
    <source>
        <dbReference type="ARBA" id="ARBA00022485"/>
    </source>
</evidence>
<evidence type="ECO:0000256" key="10">
    <source>
        <dbReference type="ARBA" id="ARBA00023004"/>
    </source>
</evidence>
<evidence type="ECO:0000256" key="14">
    <source>
        <dbReference type="ARBA" id="ARBA00023239"/>
    </source>
</evidence>
<dbReference type="InterPro" id="IPR023045">
    <property type="entry name" value="MoaC"/>
</dbReference>
<dbReference type="NCBIfam" id="NF006870">
    <property type="entry name" value="PRK09364.1"/>
    <property type="match status" value="1"/>
</dbReference>
<evidence type="ECO:0000256" key="1">
    <source>
        <dbReference type="ARBA" id="ARBA00001966"/>
    </source>
</evidence>
<dbReference type="CDD" id="cd01335">
    <property type="entry name" value="Radical_SAM"/>
    <property type="match status" value="1"/>
</dbReference>